<sequence>MAQDLIHSFETPQEVAEAVANSFVQLTNQCIADTGSCVVAISGGTTPNTLFELLNTDEYRKQLDWERIYFLWVDERFVPQTNPDNNFYRAKERLFAYIGGSSHFYPVPTNGGTVEEAAEAYEKEVMMVLRACEKDGVDLALLGLGDDGHTASLFARSRALEETSRAVIPVTDGKVWQRVSMSFPFLAKAKQVWFTVVGESKAAALGRVLRQRADYADDTWQDRIGHVLPGAVLSQEEVVWYVDTAAKHK</sequence>
<dbReference type="RefSeq" id="WP_115310920.1">
    <property type="nucleotide sequence ID" value="NZ_UHIO01000001.1"/>
</dbReference>
<evidence type="ECO:0000256" key="1">
    <source>
        <dbReference type="ARBA" id="ARBA00000832"/>
    </source>
</evidence>
<dbReference type="EC" id="3.1.1.31" evidence="5 7"/>
<evidence type="ECO:0000256" key="7">
    <source>
        <dbReference type="RuleBase" id="RU365095"/>
    </source>
</evidence>
<comment type="catalytic activity">
    <reaction evidence="1 7">
        <text>6-phospho-D-glucono-1,5-lactone + H2O = 6-phospho-D-gluconate + H(+)</text>
        <dbReference type="Rhea" id="RHEA:12556"/>
        <dbReference type="ChEBI" id="CHEBI:15377"/>
        <dbReference type="ChEBI" id="CHEBI:15378"/>
        <dbReference type="ChEBI" id="CHEBI:57955"/>
        <dbReference type="ChEBI" id="CHEBI:58759"/>
        <dbReference type="EC" id="3.1.1.31"/>
    </reaction>
</comment>
<dbReference type="Pfam" id="PF01182">
    <property type="entry name" value="Glucosamine_iso"/>
    <property type="match status" value="1"/>
</dbReference>
<evidence type="ECO:0000256" key="5">
    <source>
        <dbReference type="ARBA" id="ARBA00013198"/>
    </source>
</evidence>
<organism evidence="9 10">
    <name type="scientific">Veillonella criceti</name>
    <dbReference type="NCBI Taxonomy" id="103891"/>
    <lineage>
        <taxon>Bacteria</taxon>
        <taxon>Bacillati</taxon>
        <taxon>Bacillota</taxon>
        <taxon>Negativicutes</taxon>
        <taxon>Veillonellales</taxon>
        <taxon>Veillonellaceae</taxon>
        <taxon>Veillonella</taxon>
    </lineage>
</organism>
<dbReference type="Proteomes" id="UP000255367">
    <property type="component" value="Unassembled WGS sequence"/>
</dbReference>
<dbReference type="SUPFAM" id="SSF100950">
    <property type="entry name" value="NagB/RpiA/CoA transferase-like"/>
    <property type="match status" value="1"/>
</dbReference>
<evidence type="ECO:0000256" key="3">
    <source>
        <dbReference type="ARBA" id="ARBA00004961"/>
    </source>
</evidence>
<dbReference type="PANTHER" id="PTHR11054:SF0">
    <property type="entry name" value="6-PHOSPHOGLUCONOLACTONASE"/>
    <property type="match status" value="1"/>
</dbReference>
<dbReference type="InterPro" id="IPR005900">
    <property type="entry name" value="6-phosphogluconolactonase_DevB"/>
</dbReference>
<dbReference type="GO" id="GO:0006098">
    <property type="term" value="P:pentose-phosphate shunt"/>
    <property type="evidence" value="ECO:0007669"/>
    <property type="project" value="UniProtKB-UniPathway"/>
</dbReference>
<dbReference type="Gene3D" id="3.40.50.1360">
    <property type="match status" value="1"/>
</dbReference>
<dbReference type="CDD" id="cd01400">
    <property type="entry name" value="6PGL"/>
    <property type="match status" value="1"/>
</dbReference>
<evidence type="ECO:0000313" key="9">
    <source>
        <dbReference type="EMBL" id="SUP44810.1"/>
    </source>
</evidence>
<dbReference type="EMBL" id="UHIO01000001">
    <property type="protein sequence ID" value="SUP44810.1"/>
    <property type="molecule type" value="Genomic_DNA"/>
</dbReference>
<name>A0A380NPW2_9FIRM</name>
<dbReference type="InterPro" id="IPR006148">
    <property type="entry name" value="Glc/Gal-6P_isomerase"/>
</dbReference>
<dbReference type="GO" id="GO:0017057">
    <property type="term" value="F:6-phosphogluconolactonase activity"/>
    <property type="evidence" value="ECO:0007669"/>
    <property type="project" value="UniProtKB-UniRule"/>
</dbReference>
<evidence type="ECO:0000256" key="4">
    <source>
        <dbReference type="ARBA" id="ARBA00010662"/>
    </source>
</evidence>
<feature type="domain" description="Glucosamine/galactosamine-6-phosphate isomerase" evidence="8">
    <location>
        <begin position="11"/>
        <end position="213"/>
    </location>
</feature>
<gene>
    <name evidence="7 9" type="primary">pgl</name>
    <name evidence="9" type="ORF">NCTC12020_01843</name>
</gene>
<dbReference type="InterPro" id="IPR039104">
    <property type="entry name" value="6PGL"/>
</dbReference>
<evidence type="ECO:0000256" key="6">
    <source>
        <dbReference type="ARBA" id="ARBA00020337"/>
    </source>
</evidence>
<keyword evidence="7 9" id="KW-0378">Hydrolase</keyword>
<comment type="pathway">
    <text evidence="3 7">Carbohydrate degradation; pentose phosphate pathway; D-ribulose 5-phosphate from D-glucose 6-phosphate (oxidative stage): step 2/3.</text>
</comment>
<evidence type="ECO:0000313" key="10">
    <source>
        <dbReference type="Proteomes" id="UP000255367"/>
    </source>
</evidence>
<comment type="function">
    <text evidence="2 7">Hydrolysis of 6-phosphogluconolactone to 6-phosphogluconate.</text>
</comment>
<dbReference type="NCBIfam" id="TIGR01198">
    <property type="entry name" value="pgl"/>
    <property type="match status" value="1"/>
</dbReference>
<proteinExistence type="inferred from homology"/>
<reference evidence="9 10" key="1">
    <citation type="submission" date="2018-06" db="EMBL/GenBank/DDBJ databases">
        <authorList>
            <consortium name="Pathogen Informatics"/>
            <person name="Doyle S."/>
        </authorList>
    </citation>
    <scope>NUCLEOTIDE SEQUENCE [LARGE SCALE GENOMIC DNA]</scope>
    <source>
        <strain evidence="9 10">NCTC12020</strain>
    </source>
</reference>
<protein>
    <recommendedName>
        <fullName evidence="6 7">6-phosphogluconolactonase</fullName>
        <shortName evidence="7">6PGL</shortName>
        <ecNumber evidence="5 7">3.1.1.31</ecNumber>
    </recommendedName>
</protein>
<dbReference type="GO" id="GO:0005975">
    <property type="term" value="P:carbohydrate metabolic process"/>
    <property type="evidence" value="ECO:0007669"/>
    <property type="project" value="UniProtKB-UniRule"/>
</dbReference>
<dbReference type="UniPathway" id="UPA00115">
    <property type="reaction ID" value="UER00409"/>
</dbReference>
<comment type="similarity">
    <text evidence="4 7">Belongs to the glucosamine/galactosamine-6-phosphate isomerase family. 6-phosphogluconolactonase subfamily.</text>
</comment>
<keyword evidence="10" id="KW-1185">Reference proteome</keyword>
<dbReference type="InterPro" id="IPR037171">
    <property type="entry name" value="NagB/RpiA_transferase-like"/>
</dbReference>
<evidence type="ECO:0000256" key="2">
    <source>
        <dbReference type="ARBA" id="ARBA00002681"/>
    </source>
</evidence>
<dbReference type="AlphaFoldDB" id="A0A380NPW2"/>
<evidence type="ECO:0000259" key="8">
    <source>
        <dbReference type="Pfam" id="PF01182"/>
    </source>
</evidence>
<dbReference type="OrthoDB" id="9810967at2"/>
<accession>A0A380NPW2</accession>
<dbReference type="PANTHER" id="PTHR11054">
    <property type="entry name" value="6-PHOSPHOGLUCONOLACTONASE"/>
    <property type="match status" value="1"/>
</dbReference>